<keyword evidence="4" id="KW-1185">Reference proteome</keyword>
<dbReference type="PANTHER" id="PTHR23408:SF3">
    <property type="entry name" value="METHYLMALONIC ACIDURIA TYPE A PROTEIN, MITOCHONDRIAL"/>
    <property type="match status" value="1"/>
</dbReference>
<evidence type="ECO:0000256" key="2">
    <source>
        <dbReference type="SAM" id="MobiDB-lite"/>
    </source>
</evidence>
<dbReference type="Pfam" id="PF03308">
    <property type="entry name" value="MeaB"/>
    <property type="match status" value="1"/>
</dbReference>
<comment type="caution">
    <text evidence="3">The sequence shown here is derived from an EMBL/GenBank/DDBJ whole genome shotgun (WGS) entry which is preliminary data.</text>
</comment>
<dbReference type="PANTHER" id="PTHR23408">
    <property type="entry name" value="METHYLMALONYL-COA MUTASE"/>
    <property type="match status" value="1"/>
</dbReference>
<evidence type="ECO:0000313" key="4">
    <source>
        <dbReference type="Proteomes" id="UP000557872"/>
    </source>
</evidence>
<name>A0A851GB38_9BACT</name>
<dbReference type="EMBL" id="JACBAZ010000001">
    <property type="protein sequence ID" value="NWK54379.1"/>
    <property type="molecule type" value="Genomic_DNA"/>
</dbReference>
<dbReference type="CDD" id="cd03114">
    <property type="entry name" value="MMAA-like"/>
    <property type="match status" value="1"/>
</dbReference>
<dbReference type="EC" id="3.6.5.-" evidence="3"/>
<dbReference type="InterPro" id="IPR005129">
    <property type="entry name" value="GTPase_ArgK"/>
</dbReference>
<comment type="similarity">
    <text evidence="1">Belongs to the SIMIBI class G3E GTPase family. ArgK/MeaB subfamily.</text>
</comment>
<dbReference type="GO" id="GO:0005525">
    <property type="term" value="F:GTP binding"/>
    <property type="evidence" value="ECO:0007669"/>
    <property type="project" value="InterPro"/>
</dbReference>
<organism evidence="3 4">
    <name type="scientific">Oceaniferula marina</name>
    <dbReference type="NCBI Taxonomy" id="2748318"/>
    <lineage>
        <taxon>Bacteria</taxon>
        <taxon>Pseudomonadati</taxon>
        <taxon>Verrucomicrobiota</taxon>
        <taxon>Verrucomicrobiia</taxon>
        <taxon>Verrucomicrobiales</taxon>
        <taxon>Verrucomicrobiaceae</taxon>
        <taxon>Oceaniferula</taxon>
    </lineage>
</organism>
<dbReference type="Proteomes" id="UP000557872">
    <property type="component" value="Unassembled WGS sequence"/>
</dbReference>
<dbReference type="Gene3D" id="1.20.5.170">
    <property type="match status" value="1"/>
</dbReference>
<dbReference type="InterPro" id="IPR027417">
    <property type="entry name" value="P-loop_NTPase"/>
</dbReference>
<dbReference type="RefSeq" id="WP_178930914.1">
    <property type="nucleotide sequence ID" value="NZ_JACBAZ010000001.1"/>
</dbReference>
<dbReference type="NCBIfam" id="NF006958">
    <property type="entry name" value="PRK09435.1"/>
    <property type="match status" value="1"/>
</dbReference>
<evidence type="ECO:0000256" key="1">
    <source>
        <dbReference type="ARBA" id="ARBA00009625"/>
    </source>
</evidence>
<dbReference type="GO" id="GO:0003924">
    <property type="term" value="F:GTPase activity"/>
    <property type="evidence" value="ECO:0007669"/>
    <property type="project" value="InterPro"/>
</dbReference>
<dbReference type="NCBIfam" id="TIGR00750">
    <property type="entry name" value="lao"/>
    <property type="match status" value="1"/>
</dbReference>
<gene>
    <name evidence="3" type="primary">meaB</name>
    <name evidence="3" type="ORF">HW115_02060</name>
</gene>
<evidence type="ECO:0000313" key="3">
    <source>
        <dbReference type="EMBL" id="NWK54379.1"/>
    </source>
</evidence>
<reference evidence="3 4" key="1">
    <citation type="submission" date="2020-07" db="EMBL/GenBank/DDBJ databases">
        <title>Roseicoccus Jingziensis gen. nov., sp. nov., isolated from coastal seawater.</title>
        <authorList>
            <person name="Feng X."/>
        </authorList>
    </citation>
    <scope>NUCLEOTIDE SEQUENCE [LARGE SCALE GENOMIC DNA]</scope>
    <source>
        <strain evidence="3 4">N1E253</strain>
    </source>
</reference>
<accession>A0A851GB38</accession>
<dbReference type="Gene3D" id="1.10.287.130">
    <property type="match status" value="1"/>
</dbReference>
<feature type="region of interest" description="Disordered" evidence="2">
    <location>
        <begin position="24"/>
        <end position="50"/>
    </location>
</feature>
<dbReference type="SUPFAM" id="SSF52540">
    <property type="entry name" value="P-loop containing nucleoside triphosphate hydrolases"/>
    <property type="match status" value="1"/>
</dbReference>
<proteinExistence type="inferred from homology"/>
<sequence length="373" mass="40755">MPRKIKPEWQPEDADEHHQYAGFVAPGVSGGHDGMPGPSPSARRRPLKKRRKLSLDDFEKGILDSNISVLSQAITLVESNNPEHEKTAQALLQRILPKSGTSIRIGITGVPGAGKSTLIENMGCMLCEMGHRVAILAVDPSSSVTGGSILGDKTRMENLVKQPNAFIRPSPSGGSLGGVGRKSRETMLLCEAAGYDVILVETVGVGQNEVTVRSMVDFYLLIMLSGAGDELQGMKKGVIEIADLLAVNKADGNNIQPARLAAAEYGRVLEFLQPATQGWKTKATTCSAFERPTLEDLWKIILEFVETTHASGAHDGRRKDQSIQWMHSMIEEELRNRFLRSEKIQQLLPDIEHQVANNTLPATSAVYQIMQEI</sequence>
<keyword evidence="3" id="KW-0378">Hydrolase</keyword>
<dbReference type="AlphaFoldDB" id="A0A851GB38"/>
<protein>
    <submittedName>
        <fullName evidence="3">Methylmalonyl Co-A mutase-associated GTPase MeaB</fullName>
        <ecNumber evidence="3">3.6.5.-</ecNumber>
    </submittedName>
</protein>
<dbReference type="GO" id="GO:0005737">
    <property type="term" value="C:cytoplasm"/>
    <property type="evidence" value="ECO:0007669"/>
    <property type="project" value="TreeGrafter"/>
</dbReference>
<dbReference type="Gene3D" id="3.40.50.300">
    <property type="entry name" value="P-loop containing nucleotide triphosphate hydrolases"/>
    <property type="match status" value="1"/>
</dbReference>